<dbReference type="EMBL" id="HBUE01123916">
    <property type="protein sequence ID" value="CAG6493627.1"/>
    <property type="molecule type" value="Transcribed_RNA"/>
</dbReference>
<accession>A0A8D8CM28</accession>
<name>A0A8D8CM28_CULPI</name>
<protein>
    <submittedName>
        <fullName evidence="1">(northern house mosquito) hypothetical protein</fullName>
    </submittedName>
</protein>
<sequence>MRSSHTITTAIVLVSSDRTQHKNTIKVDQQNLVTFSSRSSGTTPISSLSVHATSVGGTGQLCDDDDESRVVAKLLLWLHTIVWSVHAIVRSLTLLFSSTVTGRDRAYTNERLL</sequence>
<evidence type="ECO:0000313" key="1">
    <source>
        <dbReference type="EMBL" id="CAG6493627.1"/>
    </source>
</evidence>
<reference evidence="1" key="1">
    <citation type="submission" date="2021-05" db="EMBL/GenBank/DDBJ databases">
        <authorList>
            <person name="Alioto T."/>
            <person name="Alioto T."/>
            <person name="Gomez Garrido J."/>
        </authorList>
    </citation>
    <scope>NUCLEOTIDE SEQUENCE</scope>
</reference>
<dbReference type="AlphaFoldDB" id="A0A8D8CM28"/>
<proteinExistence type="predicted"/>
<organism evidence="1">
    <name type="scientific">Culex pipiens</name>
    <name type="common">House mosquito</name>
    <dbReference type="NCBI Taxonomy" id="7175"/>
    <lineage>
        <taxon>Eukaryota</taxon>
        <taxon>Metazoa</taxon>
        <taxon>Ecdysozoa</taxon>
        <taxon>Arthropoda</taxon>
        <taxon>Hexapoda</taxon>
        <taxon>Insecta</taxon>
        <taxon>Pterygota</taxon>
        <taxon>Neoptera</taxon>
        <taxon>Endopterygota</taxon>
        <taxon>Diptera</taxon>
        <taxon>Nematocera</taxon>
        <taxon>Culicoidea</taxon>
        <taxon>Culicidae</taxon>
        <taxon>Culicinae</taxon>
        <taxon>Culicini</taxon>
        <taxon>Culex</taxon>
        <taxon>Culex</taxon>
    </lineage>
</organism>